<proteinExistence type="inferred from homology"/>
<evidence type="ECO:0000313" key="4">
    <source>
        <dbReference type="Proteomes" id="UP000778262"/>
    </source>
</evidence>
<dbReference type="EMBL" id="RPBY01000011">
    <property type="protein sequence ID" value="NCH89779.1"/>
    <property type="molecule type" value="Genomic_DNA"/>
</dbReference>
<evidence type="ECO:0000313" key="3">
    <source>
        <dbReference type="EMBL" id="NCH89779.1"/>
    </source>
</evidence>
<dbReference type="InterPro" id="IPR014795">
    <property type="entry name" value="TacA_1-like"/>
</dbReference>
<protein>
    <submittedName>
        <fullName evidence="3">DUF1778 domain-containing protein</fullName>
    </submittedName>
</protein>
<comment type="similarity">
    <text evidence="2">Belongs to the TacA antitoxin family.</text>
</comment>
<evidence type="ECO:0000256" key="1">
    <source>
        <dbReference type="ARBA" id="ARBA00022649"/>
    </source>
</evidence>
<dbReference type="PANTHER" id="PTHR35401">
    <property type="entry name" value="COPG FAMILY HELIX-TURN-HELIX PROTEIN-RELATED-RELATED"/>
    <property type="match status" value="1"/>
</dbReference>
<evidence type="ECO:0000256" key="2">
    <source>
        <dbReference type="ARBA" id="ARBA00049988"/>
    </source>
</evidence>
<dbReference type="SUPFAM" id="SSF47598">
    <property type="entry name" value="Ribbon-helix-helix"/>
    <property type="match status" value="1"/>
</dbReference>
<name>A0A9Q4T7J7_9ENTR</name>
<dbReference type="Gene3D" id="1.20.5.780">
    <property type="entry name" value="Single helix bin"/>
    <property type="match status" value="1"/>
</dbReference>
<reference evidence="3" key="1">
    <citation type="submission" date="2018-11" db="EMBL/GenBank/DDBJ databases">
        <title>Genomics analysis of Putative Virulence Factors on Adhesion and Cytotoxicity for Cronobacter spp.</title>
        <authorList>
            <person name="Cui J."/>
        </authorList>
    </citation>
    <scope>NUCLEOTIDE SEQUENCE</scope>
    <source>
        <strain evidence="3">SD69</strain>
    </source>
</reference>
<dbReference type="InterPro" id="IPR010985">
    <property type="entry name" value="Ribbon_hlx_hlx"/>
</dbReference>
<gene>
    <name evidence="3" type="ORF">EHJ13_20405</name>
</gene>
<dbReference type="Pfam" id="PF08681">
    <property type="entry name" value="TacA1"/>
    <property type="match status" value="1"/>
</dbReference>
<comment type="caution">
    <text evidence="3">The sequence shown here is derived from an EMBL/GenBank/DDBJ whole genome shotgun (WGS) entry which is preliminary data.</text>
</comment>
<dbReference type="Proteomes" id="UP000778262">
    <property type="component" value="Unassembled WGS sequence"/>
</dbReference>
<accession>A0A9Q4T7J7</accession>
<keyword evidence="1" id="KW-1277">Toxin-antitoxin system</keyword>
<sequence>MPAPSKKDRLECRLSTEDKAAIEAAASLSNTSVSQFIVDAARARARVLLEEHHRIRLTEQGWHAVMAALDNPPAPNERLKRAFESLDNGEFWE</sequence>
<dbReference type="PANTHER" id="PTHR35401:SF2">
    <property type="entry name" value="ABC-TYPE TRANSPORT SYSTEM"/>
    <property type="match status" value="1"/>
</dbReference>
<dbReference type="GO" id="GO:0006355">
    <property type="term" value="P:regulation of DNA-templated transcription"/>
    <property type="evidence" value="ECO:0007669"/>
    <property type="project" value="InterPro"/>
</dbReference>
<dbReference type="AlphaFoldDB" id="A0A9Q4T7J7"/>
<organism evidence="3 4">
    <name type="scientific">Cronobacter dublinensis</name>
    <dbReference type="NCBI Taxonomy" id="413497"/>
    <lineage>
        <taxon>Bacteria</taxon>
        <taxon>Pseudomonadati</taxon>
        <taxon>Pseudomonadota</taxon>
        <taxon>Gammaproteobacteria</taxon>
        <taxon>Enterobacterales</taxon>
        <taxon>Enterobacteriaceae</taxon>
        <taxon>Cronobacter</taxon>
    </lineage>
</organism>